<evidence type="ECO:0000313" key="3">
    <source>
        <dbReference type="EMBL" id="EGS21885.1"/>
    </source>
</evidence>
<dbReference type="KEGG" id="cthr:CTHT_0037580"/>
<dbReference type="GeneID" id="18257796"/>
<reference evidence="3 4" key="1">
    <citation type="journal article" date="2011" name="Cell">
        <title>Insight into structure and assembly of the nuclear pore complex by utilizing the genome of a eukaryotic thermophile.</title>
        <authorList>
            <person name="Amlacher S."/>
            <person name="Sarges P."/>
            <person name="Flemming D."/>
            <person name="van Noort V."/>
            <person name="Kunze R."/>
            <person name="Devos D.P."/>
            <person name="Arumugam M."/>
            <person name="Bork P."/>
            <person name="Hurt E."/>
        </authorList>
    </citation>
    <scope>NUCLEOTIDE SEQUENCE [LARGE SCALE GENOMIC DNA]</scope>
    <source>
        <strain evidence="4">DSM 1495 / CBS 144.50 / IMI 039719</strain>
    </source>
</reference>
<feature type="coiled-coil region" evidence="1">
    <location>
        <begin position="215"/>
        <end position="242"/>
    </location>
</feature>
<dbReference type="AlphaFoldDB" id="G0S7Z8"/>
<feature type="compositionally biased region" description="Low complexity" evidence="2">
    <location>
        <begin position="90"/>
        <end position="105"/>
    </location>
</feature>
<feature type="region of interest" description="Disordered" evidence="2">
    <location>
        <begin position="62"/>
        <end position="110"/>
    </location>
</feature>
<keyword evidence="1" id="KW-0175">Coiled coil</keyword>
<name>G0S7Z8_CHATD</name>
<evidence type="ECO:0000256" key="2">
    <source>
        <dbReference type="SAM" id="MobiDB-lite"/>
    </source>
</evidence>
<accession>G0S7Z8</accession>
<sequence>MEKMTERISSHEEVPAEECIVVADVAIPELLRTSESINATTTTPARTRELNSFSFCSPAPKLETSLSGAPIPECRGPKRRRRLRGGQVSAPTSSAEAAAGEAQQPDAHRDSFFTKRYAKRTRMQAGLVEYSPSAKRWRTIDATSSSSSGGGGGSDQTATDIFGPSTPPAQPNDIPAPNPPCASCAKREEPKQILEAATCNVTYLHQQMLTFKALSTQLRSENAKLEAQVRELHRKLEDRAVQTRKGRELTQRPAFESTPEVDIGKASRGEWERECQALLQQLQTKDVLIRKQAIYIKELLELRENMSKEMTQSRELSLEQ</sequence>
<feature type="region of interest" description="Disordered" evidence="2">
    <location>
        <begin position="138"/>
        <end position="178"/>
    </location>
</feature>
<dbReference type="Proteomes" id="UP000008066">
    <property type="component" value="Unassembled WGS sequence"/>
</dbReference>
<dbReference type="EMBL" id="GL988041">
    <property type="protein sequence ID" value="EGS21885.1"/>
    <property type="molecule type" value="Genomic_DNA"/>
</dbReference>
<keyword evidence="4" id="KW-1185">Reference proteome</keyword>
<evidence type="ECO:0000313" key="4">
    <source>
        <dbReference type="Proteomes" id="UP000008066"/>
    </source>
</evidence>
<gene>
    <name evidence="3" type="ORF">CTHT_0037580</name>
</gene>
<evidence type="ECO:0000256" key="1">
    <source>
        <dbReference type="SAM" id="Coils"/>
    </source>
</evidence>
<dbReference type="RefSeq" id="XP_006694181.1">
    <property type="nucleotide sequence ID" value="XM_006694118.1"/>
</dbReference>
<proteinExistence type="predicted"/>
<organism evidence="4">
    <name type="scientific">Chaetomium thermophilum (strain DSM 1495 / CBS 144.50 / IMI 039719)</name>
    <name type="common">Thermochaetoides thermophila</name>
    <dbReference type="NCBI Taxonomy" id="759272"/>
    <lineage>
        <taxon>Eukaryota</taxon>
        <taxon>Fungi</taxon>
        <taxon>Dikarya</taxon>
        <taxon>Ascomycota</taxon>
        <taxon>Pezizomycotina</taxon>
        <taxon>Sordariomycetes</taxon>
        <taxon>Sordariomycetidae</taxon>
        <taxon>Sordariales</taxon>
        <taxon>Chaetomiaceae</taxon>
        <taxon>Thermochaetoides</taxon>
    </lineage>
</organism>
<feature type="compositionally biased region" description="Pro residues" evidence="2">
    <location>
        <begin position="165"/>
        <end position="178"/>
    </location>
</feature>
<protein>
    <submittedName>
        <fullName evidence="3">Uncharacterized protein</fullName>
    </submittedName>
</protein>
<dbReference type="HOGENOM" id="CLU_868791_0_0_1"/>